<name>A0A9X0W8S1_9GAMM</name>
<dbReference type="AlphaFoldDB" id="A0A9X0W8S1"/>
<organism evidence="1 2">
    <name type="scientific">Lamprobacter modestohalophilus</name>
    <dbReference type="NCBI Taxonomy" id="1064514"/>
    <lineage>
        <taxon>Bacteria</taxon>
        <taxon>Pseudomonadati</taxon>
        <taxon>Pseudomonadota</taxon>
        <taxon>Gammaproteobacteria</taxon>
        <taxon>Chromatiales</taxon>
        <taxon>Chromatiaceae</taxon>
        <taxon>Lamprobacter</taxon>
    </lineage>
</organism>
<sequence>MVQTFLGRLRTSMGQDDLDMAGLGAGAACAACGVEVVRADAAARVERSLPQFVFVSSSLP</sequence>
<comment type="caution">
    <text evidence="1">The sequence shown here is derived from an EMBL/GenBank/DDBJ whole genome shotgun (WGS) entry which is preliminary data.</text>
</comment>
<evidence type="ECO:0000313" key="2">
    <source>
        <dbReference type="Proteomes" id="UP001138768"/>
    </source>
</evidence>
<proteinExistence type="predicted"/>
<dbReference type="Proteomes" id="UP001138768">
    <property type="component" value="Unassembled WGS sequence"/>
</dbReference>
<gene>
    <name evidence="1" type="ORF">CKO42_11340</name>
</gene>
<evidence type="ECO:0000313" key="1">
    <source>
        <dbReference type="EMBL" id="MBK1619014.1"/>
    </source>
</evidence>
<protein>
    <submittedName>
        <fullName evidence="1">Uncharacterized protein</fullName>
    </submittedName>
</protein>
<accession>A0A9X0W8S1</accession>
<dbReference type="EMBL" id="NRRY01000016">
    <property type="protein sequence ID" value="MBK1619014.1"/>
    <property type="molecule type" value="Genomic_DNA"/>
</dbReference>
<reference evidence="1 2" key="1">
    <citation type="journal article" date="2020" name="Microorganisms">
        <title>Osmotic Adaptation and Compatible Solute Biosynthesis of Phototrophic Bacteria as Revealed from Genome Analyses.</title>
        <authorList>
            <person name="Imhoff J.F."/>
            <person name="Rahn T."/>
            <person name="Kunzel S."/>
            <person name="Keller A."/>
            <person name="Neulinger S.C."/>
        </authorList>
    </citation>
    <scope>NUCLEOTIDE SEQUENCE [LARGE SCALE GENOMIC DNA]</scope>
    <source>
        <strain evidence="1 2">DSM 25653</strain>
    </source>
</reference>
<keyword evidence="2" id="KW-1185">Reference proteome</keyword>